<proteinExistence type="predicted"/>
<name>A0A0E0JFV9_ORYPU</name>
<dbReference type="HOGENOM" id="CLU_2762180_0_0_1"/>
<dbReference type="Proteomes" id="UP000026962">
    <property type="component" value="Chromosome 1"/>
</dbReference>
<protein>
    <submittedName>
        <fullName evidence="2">Uncharacterized protein</fullName>
    </submittedName>
</protein>
<accession>A0A0E0JFV9</accession>
<evidence type="ECO:0000313" key="2">
    <source>
        <dbReference type="EnsemblPlants" id="OPUNC01G07840.1"/>
    </source>
</evidence>
<reference evidence="2" key="1">
    <citation type="submission" date="2015-04" db="UniProtKB">
        <authorList>
            <consortium name="EnsemblPlants"/>
        </authorList>
    </citation>
    <scope>IDENTIFICATION</scope>
</reference>
<dbReference type="Gramene" id="OPUNC01G07840.1">
    <property type="protein sequence ID" value="OPUNC01G07840.1"/>
    <property type="gene ID" value="OPUNC01G07840"/>
</dbReference>
<sequence>MAAPQSKWYSRLASASSTLSAANPTPGQPLLPAPNGTNLKSCPSCCAKRQPPAAIAAGRRSPLGGRDDQA</sequence>
<feature type="compositionally biased region" description="Low complexity" evidence="1">
    <location>
        <begin position="12"/>
        <end position="22"/>
    </location>
</feature>
<feature type="region of interest" description="Disordered" evidence="1">
    <location>
        <begin position="1"/>
        <end position="35"/>
    </location>
</feature>
<dbReference type="AlphaFoldDB" id="A0A0E0JFV9"/>
<evidence type="ECO:0000313" key="3">
    <source>
        <dbReference type="Proteomes" id="UP000026962"/>
    </source>
</evidence>
<organism evidence="2">
    <name type="scientific">Oryza punctata</name>
    <name type="common">Red rice</name>
    <dbReference type="NCBI Taxonomy" id="4537"/>
    <lineage>
        <taxon>Eukaryota</taxon>
        <taxon>Viridiplantae</taxon>
        <taxon>Streptophyta</taxon>
        <taxon>Embryophyta</taxon>
        <taxon>Tracheophyta</taxon>
        <taxon>Spermatophyta</taxon>
        <taxon>Magnoliopsida</taxon>
        <taxon>Liliopsida</taxon>
        <taxon>Poales</taxon>
        <taxon>Poaceae</taxon>
        <taxon>BOP clade</taxon>
        <taxon>Oryzoideae</taxon>
        <taxon>Oryzeae</taxon>
        <taxon>Oryzinae</taxon>
        <taxon>Oryza</taxon>
    </lineage>
</organism>
<feature type="region of interest" description="Disordered" evidence="1">
    <location>
        <begin position="51"/>
        <end position="70"/>
    </location>
</feature>
<reference evidence="2" key="2">
    <citation type="submission" date="2018-05" db="EMBL/GenBank/DDBJ databases">
        <title>OpunRS2 (Oryza punctata Reference Sequence Version 2).</title>
        <authorList>
            <person name="Zhang J."/>
            <person name="Kudrna D."/>
            <person name="Lee S."/>
            <person name="Talag J."/>
            <person name="Welchert J."/>
            <person name="Wing R.A."/>
        </authorList>
    </citation>
    <scope>NUCLEOTIDE SEQUENCE [LARGE SCALE GENOMIC DNA]</scope>
</reference>
<keyword evidence="3" id="KW-1185">Reference proteome</keyword>
<dbReference type="EnsemblPlants" id="OPUNC01G07840.1">
    <property type="protein sequence ID" value="OPUNC01G07840.1"/>
    <property type="gene ID" value="OPUNC01G07840"/>
</dbReference>
<evidence type="ECO:0000256" key="1">
    <source>
        <dbReference type="SAM" id="MobiDB-lite"/>
    </source>
</evidence>